<evidence type="ECO:0000259" key="2">
    <source>
        <dbReference type="Pfam" id="PF09423"/>
    </source>
</evidence>
<reference evidence="4 5" key="1">
    <citation type="journal article" date="2015" name="Genome Announc.">
        <title>Complete Genome Sequencing of Stenotrophomonas acidaminiphila ZAC14D2_NAIMI4_2, a Multidrug-Resistant Strain Isolated from Sediments of a Polluted River in Mexico, Uncovers New Antibiotic Resistance Genes and a Novel Class-II Lasso Peptide Biosynthesis Gene Cluster.</title>
        <authorList>
            <person name="Vinuesa P."/>
            <person name="Ochoa-Sanchez L.E."/>
        </authorList>
    </citation>
    <scope>NUCLEOTIDE SEQUENCE [LARGE SCALE GENOMIC DNA]</scope>
    <source>
        <strain evidence="4 5">ZAC14D2_NAIMI4_2</strain>
    </source>
</reference>
<evidence type="ECO:0000313" key="5">
    <source>
        <dbReference type="Proteomes" id="UP000061010"/>
    </source>
</evidence>
<dbReference type="PATRIC" id="fig|128780.6.peg.1035"/>
<dbReference type="SUPFAM" id="SSF56300">
    <property type="entry name" value="Metallo-dependent phosphatases"/>
    <property type="match status" value="1"/>
</dbReference>
<dbReference type="CDD" id="cd07389">
    <property type="entry name" value="MPP_PhoD"/>
    <property type="match status" value="1"/>
</dbReference>
<organism evidence="4 5">
    <name type="scientific">Stenotrophomonas acidaminiphila</name>
    <dbReference type="NCBI Taxonomy" id="128780"/>
    <lineage>
        <taxon>Bacteria</taxon>
        <taxon>Pseudomonadati</taxon>
        <taxon>Pseudomonadota</taxon>
        <taxon>Gammaproteobacteria</taxon>
        <taxon>Lysobacterales</taxon>
        <taxon>Lysobacteraceae</taxon>
        <taxon>Stenotrophomonas</taxon>
    </lineage>
</organism>
<dbReference type="InterPro" id="IPR052900">
    <property type="entry name" value="Phospholipid_Metab_Enz"/>
</dbReference>
<evidence type="ECO:0000259" key="3">
    <source>
        <dbReference type="Pfam" id="PF16655"/>
    </source>
</evidence>
<dbReference type="AlphaFoldDB" id="A0A0S1AXH6"/>
<dbReference type="Proteomes" id="UP000061010">
    <property type="component" value="Chromosome"/>
</dbReference>
<name>A0A0S1AXH6_9GAMM</name>
<dbReference type="Pfam" id="PF09423">
    <property type="entry name" value="PhoD"/>
    <property type="match status" value="1"/>
</dbReference>
<dbReference type="KEGG" id="sacz:AOT14_10380"/>
<dbReference type="InterPro" id="IPR006311">
    <property type="entry name" value="TAT_signal"/>
</dbReference>
<dbReference type="Gene3D" id="3.60.21.70">
    <property type="entry name" value="PhoD-like phosphatase"/>
    <property type="match status" value="1"/>
</dbReference>
<dbReference type="InterPro" id="IPR038607">
    <property type="entry name" value="PhoD-like_sf"/>
</dbReference>
<proteinExistence type="predicted"/>
<dbReference type="PANTHER" id="PTHR43606">
    <property type="entry name" value="PHOSPHATASE, PUTATIVE (AFU_ORTHOLOGUE AFUA_6G08710)-RELATED"/>
    <property type="match status" value="1"/>
</dbReference>
<dbReference type="InterPro" id="IPR018946">
    <property type="entry name" value="PhoD-like_MPP"/>
</dbReference>
<keyword evidence="5" id="KW-1185">Reference proteome</keyword>
<feature type="chain" id="PRO_5006588350" evidence="1">
    <location>
        <begin position="34"/>
        <end position="536"/>
    </location>
</feature>
<dbReference type="InterPro" id="IPR029052">
    <property type="entry name" value="Metallo-depent_PP-like"/>
</dbReference>
<dbReference type="EMBL" id="CP012900">
    <property type="protein sequence ID" value="ALJ27450.1"/>
    <property type="molecule type" value="Genomic_DNA"/>
</dbReference>
<protein>
    <submittedName>
        <fullName evidence="4">Alkaline phosphatase</fullName>
    </submittedName>
</protein>
<evidence type="ECO:0000313" key="4">
    <source>
        <dbReference type="EMBL" id="ALJ27450.1"/>
    </source>
</evidence>
<feature type="domain" description="PhoD-like phosphatase metallophosphatase" evidence="2">
    <location>
        <begin position="155"/>
        <end position="504"/>
    </location>
</feature>
<sequence precursor="true">MRTFPELSRRRFLLGASSLALFAGLAPARGVHAAPKLDGYPFTLGVASGDPWPDGFVIWTRLAPRPLHEHGGMPMVAVPVKWQVAEDAHFARVVQSGEYLARPELGHSVHVEVAGLQPARPYWYRFMVDGSDASTTGTARTAPRAGDAPERLRIAVAGCQAYFHGWFDAYRHLSGEHDLDALFHYGDYIYEGSEAASRKAGYAIRDAAGNPVERLHHGDELYTLDDYRRRYAQYKSDADLQAAHAAVAFICSFDDHEVDNDWNGIWDQDRTPPELFALRRLHAMQAWYENSPVRRAQLPRADGGTRYFRRLDYGNLLRMHVLDTRSHRGNQICPNPRALAKCRFEQGQDSSILGAEQEAWLHAGLGGGSRWNLIAQQVWVMPLQGRAPDGRLHGAYEDKWDGFPDSRRRLVQGIHDRRLGNVVIATGDAHMNAVAEVPLRDDERDGPAVATEFLATSISSNGDGAVDSPSVRRFGEADNPFLKLIDNLRGYHLHEISATQWRTDIKVMDQVQRKGGRLSTRASFIVEPHVPKLHRA</sequence>
<feature type="domain" description="Phospholipase D N-terminal" evidence="3">
    <location>
        <begin position="44"/>
        <end position="141"/>
    </location>
</feature>
<keyword evidence="1" id="KW-0732">Signal</keyword>
<dbReference type="PROSITE" id="PS51318">
    <property type="entry name" value="TAT"/>
    <property type="match status" value="1"/>
</dbReference>
<evidence type="ECO:0000256" key="1">
    <source>
        <dbReference type="SAM" id="SignalP"/>
    </source>
</evidence>
<dbReference type="InterPro" id="IPR032093">
    <property type="entry name" value="PhoD_N"/>
</dbReference>
<accession>A0A0S1AXH6</accession>
<feature type="signal peptide" evidence="1">
    <location>
        <begin position="1"/>
        <end position="33"/>
    </location>
</feature>
<dbReference type="Pfam" id="PF16655">
    <property type="entry name" value="PhoD_N"/>
    <property type="match status" value="1"/>
</dbReference>
<gene>
    <name evidence="4" type="ORF">AOT14_10380</name>
</gene>
<dbReference type="Gene3D" id="2.60.40.380">
    <property type="entry name" value="Purple acid phosphatase-like, N-terminal"/>
    <property type="match status" value="1"/>
</dbReference>
<dbReference type="PANTHER" id="PTHR43606:SF2">
    <property type="entry name" value="ALKALINE PHOSPHATASE FAMILY PROTEIN (AFU_ORTHOLOGUE AFUA_5G03860)"/>
    <property type="match status" value="1"/>
</dbReference>